<dbReference type="AlphaFoldDB" id="A0A9D2P4H0"/>
<name>A0A9D2P4H0_9FIRM</name>
<evidence type="ECO:0000313" key="1">
    <source>
        <dbReference type="EMBL" id="HJC42213.1"/>
    </source>
</evidence>
<dbReference type="Pfam" id="PF12784">
    <property type="entry name" value="PDDEXK_2"/>
    <property type="match status" value="1"/>
</dbReference>
<reference evidence="1" key="2">
    <citation type="submission" date="2021-04" db="EMBL/GenBank/DDBJ databases">
        <authorList>
            <person name="Gilroy R."/>
        </authorList>
    </citation>
    <scope>NUCLEOTIDE SEQUENCE</scope>
    <source>
        <strain evidence="1">CHK165-2605</strain>
    </source>
</reference>
<dbReference type="EMBL" id="DWWI01000016">
    <property type="protein sequence ID" value="HJC42213.1"/>
    <property type="molecule type" value="Genomic_DNA"/>
</dbReference>
<gene>
    <name evidence="1" type="ORF">H9756_00785</name>
</gene>
<dbReference type="InterPro" id="IPR010106">
    <property type="entry name" value="RpnA"/>
</dbReference>
<sequence>MEKRKQLNMQMDTDNAPFNPLKDMNLMDDFLFDVATVDLETCKIIIELSIGITLTKIAWKEGQKVVHNLPGKRGIRMDFYAEDDKGRVFDVEMQKRNRGNIPKRTRFYQALIDAPMLKSGEQGFDHLKPAYIIVICGFDQYGYGFYRYTFDNRCKEMPELIMGDGCRKIILNTKGKNDTDVEKPLVDFLHYIERSSEDNIPEDCDDRLKHLHRKLEEIKANEQMGVTYMKMEERNRLIRKEGELKGESKIISMIRKKLAKNKNIIEIAEELELGNNYVEKVTALLREDPDRTDEQAAELLLYGKEE</sequence>
<dbReference type="NCBIfam" id="TIGR01784">
    <property type="entry name" value="T_den_put_tspse"/>
    <property type="match status" value="1"/>
</dbReference>
<accession>A0A9D2P4H0</accession>
<organism evidence="1 2">
    <name type="scientific">Candidatus Mediterraneibacter gallistercoris</name>
    <dbReference type="NCBI Taxonomy" id="2838671"/>
    <lineage>
        <taxon>Bacteria</taxon>
        <taxon>Bacillati</taxon>
        <taxon>Bacillota</taxon>
        <taxon>Clostridia</taxon>
        <taxon>Lachnospirales</taxon>
        <taxon>Lachnospiraceae</taxon>
        <taxon>Mediterraneibacter</taxon>
    </lineage>
</organism>
<protein>
    <submittedName>
        <fullName evidence="1">Rpn family recombination-promoting nuclease/putative transposase</fullName>
    </submittedName>
</protein>
<dbReference type="Proteomes" id="UP000823895">
    <property type="component" value="Unassembled WGS sequence"/>
</dbReference>
<reference evidence="1" key="1">
    <citation type="journal article" date="2021" name="PeerJ">
        <title>Extensive microbial diversity within the chicken gut microbiome revealed by metagenomics and culture.</title>
        <authorList>
            <person name="Gilroy R."/>
            <person name="Ravi A."/>
            <person name="Getino M."/>
            <person name="Pursley I."/>
            <person name="Horton D.L."/>
            <person name="Alikhan N.F."/>
            <person name="Baker D."/>
            <person name="Gharbi K."/>
            <person name="Hall N."/>
            <person name="Watson M."/>
            <person name="Adriaenssens E.M."/>
            <person name="Foster-Nyarko E."/>
            <person name="Jarju S."/>
            <person name="Secka A."/>
            <person name="Antonio M."/>
            <person name="Oren A."/>
            <person name="Chaudhuri R.R."/>
            <person name="La Ragione R."/>
            <person name="Hildebrand F."/>
            <person name="Pallen M.J."/>
        </authorList>
    </citation>
    <scope>NUCLEOTIDE SEQUENCE</scope>
    <source>
        <strain evidence="1">CHK165-2605</strain>
    </source>
</reference>
<comment type="caution">
    <text evidence="1">The sequence shown here is derived from an EMBL/GenBank/DDBJ whole genome shotgun (WGS) entry which is preliminary data.</text>
</comment>
<evidence type="ECO:0000313" key="2">
    <source>
        <dbReference type="Proteomes" id="UP000823895"/>
    </source>
</evidence>
<proteinExistence type="predicted"/>